<dbReference type="Proteomes" id="UP000026960">
    <property type="component" value="Chromosome 5"/>
</dbReference>
<sequence length="81" mass="8457">MLPAVGGASVSPATVTDVKTLLAARRASHAVPASFAGRVSSRQADLAAGHTTSCRADIHYRWPRQPNAAICHASPASRPWP</sequence>
<dbReference type="Gramene" id="OBART05G01830.1">
    <property type="protein sequence ID" value="OBART05G01830.1"/>
    <property type="gene ID" value="OBART05G01830"/>
</dbReference>
<keyword evidence="2" id="KW-1185">Reference proteome</keyword>
<evidence type="ECO:0000313" key="2">
    <source>
        <dbReference type="Proteomes" id="UP000026960"/>
    </source>
</evidence>
<dbReference type="EnsemblPlants" id="OBART05G01830.1">
    <property type="protein sequence ID" value="OBART05G01830.1"/>
    <property type="gene ID" value="OBART05G01830"/>
</dbReference>
<protein>
    <submittedName>
        <fullName evidence="1">Uncharacterized protein</fullName>
    </submittedName>
</protein>
<proteinExistence type="predicted"/>
<evidence type="ECO:0000313" key="1">
    <source>
        <dbReference type="EnsemblPlants" id="OBART05G01830.1"/>
    </source>
</evidence>
<reference evidence="1" key="1">
    <citation type="journal article" date="2009" name="Rice">
        <title>De Novo Next Generation Sequencing of Plant Genomes.</title>
        <authorList>
            <person name="Rounsley S."/>
            <person name="Marri P.R."/>
            <person name="Yu Y."/>
            <person name="He R."/>
            <person name="Sisneros N."/>
            <person name="Goicoechea J.L."/>
            <person name="Lee S.J."/>
            <person name="Angelova A."/>
            <person name="Kudrna D."/>
            <person name="Luo M."/>
            <person name="Affourtit J."/>
            <person name="Desany B."/>
            <person name="Knight J."/>
            <person name="Niazi F."/>
            <person name="Egholm M."/>
            <person name="Wing R.A."/>
        </authorList>
    </citation>
    <scope>NUCLEOTIDE SEQUENCE [LARGE SCALE GENOMIC DNA]</scope>
    <source>
        <strain evidence="1">cv. IRGC 105608</strain>
    </source>
</reference>
<organism evidence="1">
    <name type="scientific">Oryza barthii</name>
    <dbReference type="NCBI Taxonomy" id="65489"/>
    <lineage>
        <taxon>Eukaryota</taxon>
        <taxon>Viridiplantae</taxon>
        <taxon>Streptophyta</taxon>
        <taxon>Embryophyta</taxon>
        <taxon>Tracheophyta</taxon>
        <taxon>Spermatophyta</taxon>
        <taxon>Magnoliopsida</taxon>
        <taxon>Liliopsida</taxon>
        <taxon>Poales</taxon>
        <taxon>Poaceae</taxon>
        <taxon>BOP clade</taxon>
        <taxon>Oryzoideae</taxon>
        <taxon>Oryzeae</taxon>
        <taxon>Oryzinae</taxon>
        <taxon>Oryza</taxon>
    </lineage>
</organism>
<accession>A0A0D3G2R7</accession>
<dbReference type="AlphaFoldDB" id="A0A0D3G2R7"/>
<reference evidence="1" key="2">
    <citation type="submission" date="2015-03" db="UniProtKB">
        <authorList>
            <consortium name="EnsemblPlants"/>
        </authorList>
    </citation>
    <scope>IDENTIFICATION</scope>
</reference>
<dbReference type="PaxDb" id="65489-OBART05G01830.1"/>
<name>A0A0D3G2R7_9ORYZ</name>
<dbReference type="HOGENOM" id="CLU_2577632_0_0_1"/>